<dbReference type="Proteomes" id="UP000605992">
    <property type="component" value="Unassembled WGS sequence"/>
</dbReference>
<dbReference type="InterPro" id="IPR008927">
    <property type="entry name" value="6-PGluconate_DH-like_C_sf"/>
</dbReference>
<protein>
    <recommendedName>
        <fullName evidence="5">Oxidoreductase</fullName>
    </recommendedName>
</protein>
<dbReference type="PANTHER" id="PTHR40459">
    <property type="entry name" value="CONSERVED HYPOTHETICAL ALANINE AND LEUCINE RICH PROTEIN"/>
    <property type="match status" value="1"/>
</dbReference>
<dbReference type="Pfam" id="PF10728">
    <property type="entry name" value="DUF2520"/>
    <property type="match status" value="1"/>
</dbReference>
<keyword evidence="4" id="KW-1185">Reference proteome</keyword>
<dbReference type="Gene3D" id="1.10.1040.20">
    <property type="entry name" value="ProC-like, C-terminal domain"/>
    <property type="match status" value="1"/>
</dbReference>
<feature type="domain" description="DUF2520" evidence="2">
    <location>
        <begin position="142"/>
        <end position="266"/>
    </location>
</feature>
<evidence type="ECO:0000313" key="3">
    <source>
        <dbReference type="EMBL" id="GII52465.1"/>
    </source>
</evidence>
<evidence type="ECO:0000259" key="1">
    <source>
        <dbReference type="Pfam" id="PF10727"/>
    </source>
</evidence>
<evidence type="ECO:0008006" key="5">
    <source>
        <dbReference type="Google" id="ProtNLM"/>
    </source>
</evidence>
<accession>A0A8J3UXJ0</accession>
<dbReference type="Gene3D" id="3.40.50.720">
    <property type="entry name" value="NAD(P)-binding Rossmann-like Domain"/>
    <property type="match status" value="1"/>
</dbReference>
<sequence>METSDRPGRLAVGVLGAGRVGSVLGAALAIAGHRVVAASGVSDASHRRAAERLGVELTRPDDVIARSDLVLLTVPDDVLPGLVAGLAATGADLRGKLLVHASGAYGLAVLQPASDLGALPLALHPVMTFTGRDDDLVKLNGCSFGVTAPAMLRPVAEALVIEMGGEPVWIADQDRALYHAAIAGAANHMVTLIAESQELLARIGVEHPGRLLGPLLGAALDNVLRLGIAGLTGPVVRGDAGTVRKHVDALILAAPEAADAYVALARLTADRALAAGLLKPEAAERLLDALGGNIWT</sequence>
<gene>
    <name evidence="3" type="ORF">Pth03_08540</name>
</gene>
<comment type="caution">
    <text evidence="3">The sequence shown here is derived from an EMBL/GenBank/DDBJ whole genome shotgun (WGS) entry which is preliminary data.</text>
</comment>
<dbReference type="InterPro" id="IPR036291">
    <property type="entry name" value="NAD(P)-bd_dom_sf"/>
</dbReference>
<dbReference type="RefSeq" id="WP_203942769.1">
    <property type="nucleotide sequence ID" value="NZ_BOOR01000006.1"/>
</dbReference>
<evidence type="ECO:0000259" key="2">
    <source>
        <dbReference type="Pfam" id="PF10728"/>
    </source>
</evidence>
<evidence type="ECO:0000313" key="4">
    <source>
        <dbReference type="Proteomes" id="UP000605992"/>
    </source>
</evidence>
<proteinExistence type="predicted"/>
<dbReference type="InterPro" id="IPR018931">
    <property type="entry name" value="DUF2520"/>
</dbReference>
<dbReference type="EMBL" id="BOOR01000006">
    <property type="protein sequence ID" value="GII52465.1"/>
    <property type="molecule type" value="Genomic_DNA"/>
</dbReference>
<dbReference type="AlphaFoldDB" id="A0A8J3UXJ0"/>
<dbReference type="SUPFAM" id="SSF51735">
    <property type="entry name" value="NAD(P)-binding Rossmann-fold domains"/>
    <property type="match status" value="1"/>
</dbReference>
<name>A0A8J3UXJ0_9ACTN</name>
<organism evidence="3 4">
    <name type="scientific">Planotetraspora thailandica</name>
    <dbReference type="NCBI Taxonomy" id="487172"/>
    <lineage>
        <taxon>Bacteria</taxon>
        <taxon>Bacillati</taxon>
        <taxon>Actinomycetota</taxon>
        <taxon>Actinomycetes</taxon>
        <taxon>Streptosporangiales</taxon>
        <taxon>Streptosporangiaceae</taxon>
        <taxon>Planotetraspora</taxon>
    </lineage>
</organism>
<feature type="domain" description="Putative oxidoreductase/dehydrogenase Rossmann-like" evidence="1">
    <location>
        <begin position="6"/>
        <end position="125"/>
    </location>
</feature>
<reference evidence="3" key="1">
    <citation type="submission" date="2021-01" db="EMBL/GenBank/DDBJ databases">
        <title>Whole genome shotgun sequence of Planotetraspora thailandica NBRC 104271.</title>
        <authorList>
            <person name="Komaki H."/>
            <person name="Tamura T."/>
        </authorList>
    </citation>
    <scope>NUCLEOTIDE SEQUENCE</scope>
    <source>
        <strain evidence="3">NBRC 104271</strain>
    </source>
</reference>
<dbReference type="InterPro" id="IPR037108">
    <property type="entry name" value="TM1727-like_C_sf"/>
</dbReference>
<dbReference type="Pfam" id="PF10727">
    <property type="entry name" value="Rossmann-like"/>
    <property type="match status" value="1"/>
</dbReference>
<dbReference type="InterPro" id="IPR019665">
    <property type="entry name" value="OxRdtase/DH_put_Rossmann_dom"/>
</dbReference>
<dbReference type="SUPFAM" id="SSF48179">
    <property type="entry name" value="6-phosphogluconate dehydrogenase C-terminal domain-like"/>
    <property type="match status" value="1"/>
</dbReference>
<dbReference type="PANTHER" id="PTHR40459:SF1">
    <property type="entry name" value="CONSERVED HYPOTHETICAL ALANINE AND LEUCINE RICH PROTEIN"/>
    <property type="match status" value="1"/>
</dbReference>